<evidence type="ECO:0000313" key="2">
    <source>
        <dbReference type="Proteomes" id="UP001291309"/>
    </source>
</evidence>
<organism evidence="1 2">
    <name type="scientific">Hyalangium rubrum</name>
    <dbReference type="NCBI Taxonomy" id="3103134"/>
    <lineage>
        <taxon>Bacteria</taxon>
        <taxon>Pseudomonadati</taxon>
        <taxon>Myxococcota</taxon>
        <taxon>Myxococcia</taxon>
        <taxon>Myxococcales</taxon>
        <taxon>Cystobacterineae</taxon>
        <taxon>Archangiaceae</taxon>
        <taxon>Hyalangium</taxon>
    </lineage>
</organism>
<protein>
    <submittedName>
        <fullName evidence="1">Uncharacterized protein</fullName>
    </submittedName>
</protein>
<evidence type="ECO:0000313" key="1">
    <source>
        <dbReference type="EMBL" id="MDY7229574.1"/>
    </source>
</evidence>
<sequence length="161" mass="19069">MARSREEWWSTVAEQREWLTFGLTYAEQPFEVFVAALTDLERQFAREARSPAERLHLKRLTALDVVDEAFGQSRPWKDFGPWLRRVKRLGFPALWNRFHISTIYVQSLPRFPEQAEDAFAMLADTERRVRRLPKHRHSRQQMLDGIEYARQVAARHGIHPA</sequence>
<comment type="caution">
    <text evidence="1">The sequence shown here is derived from an EMBL/GenBank/DDBJ whole genome shotgun (WGS) entry which is preliminary data.</text>
</comment>
<accession>A0ABU5H9Q4</accession>
<reference evidence="1 2" key="1">
    <citation type="submission" date="2023-12" db="EMBL/GenBank/DDBJ databases">
        <title>the genome sequence of Hyalangium sp. s54d21.</title>
        <authorList>
            <person name="Zhang X."/>
        </authorList>
    </citation>
    <scope>NUCLEOTIDE SEQUENCE [LARGE SCALE GENOMIC DNA]</scope>
    <source>
        <strain evidence="2">s54d21</strain>
    </source>
</reference>
<dbReference type="EMBL" id="JAXIVS010000008">
    <property type="protein sequence ID" value="MDY7229574.1"/>
    <property type="molecule type" value="Genomic_DNA"/>
</dbReference>
<dbReference type="Proteomes" id="UP001291309">
    <property type="component" value="Unassembled WGS sequence"/>
</dbReference>
<keyword evidence="2" id="KW-1185">Reference proteome</keyword>
<gene>
    <name evidence="1" type="ORF">SYV04_24490</name>
</gene>
<dbReference type="RefSeq" id="WP_321548294.1">
    <property type="nucleotide sequence ID" value="NZ_JAXIVS010000008.1"/>
</dbReference>
<name>A0ABU5H9Q4_9BACT</name>
<proteinExistence type="predicted"/>